<organism evidence="1 2">
    <name type="scientific">Bremia lactucae</name>
    <name type="common">Lettuce downy mildew</name>
    <dbReference type="NCBI Taxonomy" id="4779"/>
    <lineage>
        <taxon>Eukaryota</taxon>
        <taxon>Sar</taxon>
        <taxon>Stramenopiles</taxon>
        <taxon>Oomycota</taxon>
        <taxon>Peronosporomycetes</taxon>
        <taxon>Peronosporales</taxon>
        <taxon>Peronosporaceae</taxon>
        <taxon>Bremia</taxon>
    </lineage>
</organism>
<proteinExistence type="predicted"/>
<dbReference type="RefSeq" id="XP_067822377.1">
    <property type="nucleotide sequence ID" value="XM_067958660.1"/>
</dbReference>
<name>A0A976NYR7_BRELC</name>
<keyword evidence="2" id="KW-1185">Reference proteome</keyword>
<evidence type="ECO:0000313" key="2">
    <source>
        <dbReference type="Proteomes" id="UP000294530"/>
    </source>
</evidence>
<comment type="caution">
    <text evidence="1">The sequence shown here is derived from an EMBL/GenBank/DDBJ whole genome shotgun (WGS) entry which is preliminary data.</text>
</comment>
<dbReference type="Proteomes" id="UP000294530">
    <property type="component" value="Unassembled WGS sequence"/>
</dbReference>
<dbReference type="OrthoDB" id="10262646at2759"/>
<evidence type="ECO:0000313" key="1">
    <source>
        <dbReference type="EMBL" id="TDH72878.1"/>
    </source>
</evidence>
<dbReference type="KEGG" id="blac:94344331"/>
<dbReference type="AlphaFoldDB" id="A0A976NYR7"/>
<reference evidence="1 2" key="1">
    <citation type="journal article" date="2021" name="Genome Biol.">
        <title>AFLAP: assembly-free linkage analysis pipeline using k-mers from genome sequencing data.</title>
        <authorList>
            <person name="Fletcher K."/>
            <person name="Zhang L."/>
            <person name="Gil J."/>
            <person name="Han R."/>
            <person name="Cavanaugh K."/>
            <person name="Michelmore R."/>
        </authorList>
    </citation>
    <scope>NUCLEOTIDE SEQUENCE [LARGE SCALE GENOMIC DNA]</scope>
    <source>
        <strain evidence="1 2">SF5</strain>
    </source>
</reference>
<gene>
    <name evidence="1" type="ORF">CCR75_000553</name>
</gene>
<sequence>MRLIVYKEKHELWCALNDRFHDFRVMVRRLVVRYDARHVLPHNRLDVLRHITFDHLVSLSHAISGSRSEAAACHKSLFGMLITIRRFG</sequence>
<dbReference type="GeneID" id="94344331"/>
<dbReference type="EMBL" id="SHOA02000001">
    <property type="protein sequence ID" value="TDH72878.1"/>
    <property type="molecule type" value="Genomic_DNA"/>
</dbReference>
<accession>A0A976NYR7</accession>
<protein>
    <submittedName>
        <fullName evidence="1">Uncharacterized protein</fullName>
    </submittedName>
</protein>